<dbReference type="AlphaFoldDB" id="A0AAW1V3N9"/>
<evidence type="ECO:0000256" key="8">
    <source>
        <dbReference type="SAM" id="SignalP"/>
    </source>
</evidence>
<protein>
    <recommendedName>
        <fullName evidence="2">lysozyme</fullName>
        <ecNumber evidence="2">3.2.1.17</ecNumber>
    </recommendedName>
</protein>
<dbReference type="EC" id="3.2.1.17" evidence="2"/>
<feature type="signal peptide" evidence="8">
    <location>
        <begin position="1"/>
        <end position="29"/>
    </location>
</feature>
<comment type="caution">
    <text evidence="9">The sequence shown here is derived from an EMBL/GenBank/DDBJ whole genome shotgun (WGS) entry which is preliminary data.</text>
</comment>
<reference evidence="9 10" key="1">
    <citation type="submission" date="2023-03" db="EMBL/GenBank/DDBJ databases">
        <title>Genome insight into feeding habits of ladybird beetles.</title>
        <authorList>
            <person name="Li H.-S."/>
            <person name="Huang Y.-H."/>
            <person name="Pang H."/>
        </authorList>
    </citation>
    <scope>NUCLEOTIDE SEQUENCE [LARGE SCALE GENOMIC DNA]</scope>
    <source>
        <strain evidence="9">SYSU_2023b</strain>
        <tissue evidence="9">Whole body</tissue>
    </source>
</reference>
<dbReference type="EMBL" id="JARQZJ010000121">
    <property type="protein sequence ID" value="KAK9887983.1"/>
    <property type="molecule type" value="Genomic_DNA"/>
</dbReference>
<evidence type="ECO:0000256" key="3">
    <source>
        <dbReference type="ARBA" id="ARBA00022529"/>
    </source>
</evidence>
<comment type="catalytic activity">
    <reaction evidence="1">
        <text>Hydrolysis of (1-&gt;4)-beta-linkages between N-acetylmuramic acid and N-acetyl-D-glucosamine residues in a peptidoglycan and between N-acetyl-D-glucosamine residues in chitodextrins.</text>
        <dbReference type="EC" id="3.2.1.17"/>
    </reaction>
</comment>
<organism evidence="9 10">
    <name type="scientific">Henosepilachna vigintioctopunctata</name>
    <dbReference type="NCBI Taxonomy" id="420089"/>
    <lineage>
        <taxon>Eukaryota</taxon>
        <taxon>Metazoa</taxon>
        <taxon>Ecdysozoa</taxon>
        <taxon>Arthropoda</taxon>
        <taxon>Hexapoda</taxon>
        <taxon>Insecta</taxon>
        <taxon>Pterygota</taxon>
        <taxon>Neoptera</taxon>
        <taxon>Endopterygota</taxon>
        <taxon>Coleoptera</taxon>
        <taxon>Polyphaga</taxon>
        <taxon>Cucujiformia</taxon>
        <taxon>Coccinelloidea</taxon>
        <taxon>Coccinellidae</taxon>
        <taxon>Epilachninae</taxon>
        <taxon>Epilachnini</taxon>
        <taxon>Henosepilachna</taxon>
    </lineage>
</organism>
<feature type="disulfide bond" evidence="7">
    <location>
        <begin position="40"/>
        <end position="46"/>
    </location>
</feature>
<gene>
    <name evidence="9" type="ORF">WA026_000274</name>
</gene>
<evidence type="ECO:0000256" key="5">
    <source>
        <dbReference type="ARBA" id="ARBA00022801"/>
    </source>
</evidence>
<dbReference type="GO" id="GO:0003796">
    <property type="term" value="F:lysozyme activity"/>
    <property type="evidence" value="ECO:0007669"/>
    <property type="project" value="UniProtKB-EC"/>
</dbReference>
<keyword evidence="10" id="KW-1185">Reference proteome</keyword>
<evidence type="ECO:0000256" key="6">
    <source>
        <dbReference type="ARBA" id="ARBA00023295"/>
    </source>
</evidence>
<keyword evidence="4" id="KW-0081">Bacteriolytic enzyme</keyword>
<keyword evidence="6" id="KW-0326">Glycosidase</keyword>
<feature type="chain" id="PRO_5043587315" description="lysozyme" evidence="8">
    <location>
        <begin position="30"/>
        <end position="177"/>
    </location>
</feature>
<proteinExistence type="predicted"/>
<evidence type="ECO:0000256" key="2">
    <source>
        <dbReference type="ARBA" id="ARBA00012732"/>
    </source>
</evidence>
<evidence type="ECO:0000313" key="9">
    <source>
        <dbReference type="EMBL" id="KAK9887983.1"/>
    </source>
</evidence>
<feature type="disulfide bond" evidence="7">
    <location>
        <begin position="35"/>
        <end position="129"/>
    </location>
</feature>
<evidence type="ECO:0000256" key="7">
    <source>
        <dbReference type="PIRSR" id="PIRSR608597-3"/>
    </source>
</evidence>
<dbReference type="GO" id="GO:0031640">
    <property type="term" value="P:killing of cells of another organism"/>
    <property type="evidence" value="ECO:0007669"/>
    <property type="project" value="UniProtKB-KW"/>
</dbReference>
<sequence>MTLQTKSSIINMRAVLLFSLLLLYSQVKAMLDYKCLKCLCKTATNCEPEPCDPKICEVSTGNYDCACGYFAITPPYWMSTNRPHLEKNYQTKKDKFIDCVQSKRCSIKTVQYYMEKNAKDCDGNQVIDCDDYVLIHSFGPGNCENATLKNDKLHRYNTCMDKKDPPQPLQNQKSHQK</sequence>
<keyword evidence="7" id="KW-1015">Disulfide bond</keyword>
<dbReference type="CDD" id="cd16890">
    <property type="entry name" value="lyz_i"/>
    <property type="match status" value="1"/>
</dbReference>
<feature type="disulfide bond" evidence="7">
    <location>
        <begin position="99"/>
        <end position="105"/>
    </location>
</feature>
<accession>A0AAW1V3N9</accession>
<dbReference type="Proteomes" id="UP001431783">
    <property type="component" value="Unassembled WGS sequence"/>
</dbReference>
<keyword evidence="8" id="KW-0732">Signal</keyword>
<evidence type="ECO:0000313" key="10">
    <source>
        <dbReference type="Proteomes" id="UP001431783"/>
    </source>
</evidence>
<feature type="disulfide bond" evidence="7">
    <location>
        <begin position="51"/>
        <end position="67"/>
    </location>
</feature>
<dbReference type="Pfam" id="PF05497">
    <property type="entry name" value="Destabilase"/>
    <property type="match status" value="1"/>
</dbReference>
<keyword evidence="5" id="KW-0378">Hydrolase</keyword>
<dbReference type="GO" id="GO:0042742">
    <property type="term" value="P:defense response to bacterium"/>
    <property type="evidence" value="ECO:0007669"/>
    <property type="project" value="UniProtKB-KW"/>
</dbReference>
<dbReference type="Gene3D" id="1.10.530.10">
    <property type="match status" value="1"/>
</dbReference>
<evidence type="ECO:0000256" key="4">
    <source>
        <dbReference type="ARBA" id="ARBA00022638"/>
    </source>
</evidence>
<dbReference type="InterPro" id="IPR008597">
    <property type="entry name" value="Invert_lysozyme"/>
</dbReference>
<name>A0AAW1V3N9_9CUCU</name>
<evidence type="ECO:0000256" key="1">
    <source>
        <dbReference type="ARBA" id="ARBA00000632"/>
    </source>
</evidence>
<dbReference type="PROSITE" id="PS51909">
    <property type="entry name" value="LYSOZYME_I"/>
    <property type="match status" value="1"/>
</dbReference>
<keyword evidence="3" id="KW-0929">Antimicrobial</keyword>